<protein>
    <submittedName>
        <fullName evidence="4">Cytidyltransferase-related domain protein</fullName>
    </submittedName>
</protein>
<dbReference type="InterPro" id="IPR000086">
    <property type="entry name" value="NUDIX_hydrolase_dom"/>
</dbReference>
<evidence type="ECO:0000256" key="1">
    <source>
        <dbReference type="ARBA" id="ARBA00022679"/>
    </source>
</evidence>
<evidence type="ECO:0000313" key="4">
    <source>
        <dbReference type="EMBL" id="ABX38237.1"/>
    </source>
</evidence>
<dbReference type="Proteomes" id="UP000000784">
    <property type="component" value="Chromosome"/>
</dbReference>
<dbReference type="Pfam" id="PF00293">
    <property type="entry name" value="NUDIX"/>
    <property type="match status" value="1"/>
</dbReference>
<dbReference type="eggNOG" id="COG1056">
    <property type="taxonomic scope" value="Bacteria"/>
</dbReference>
<proteinExistence type="predicted"/>
<dbReference type="Pfam" id="PF01467">
    <property type="entry name" value="CTP_transf_like"/>
    <property type="match status" value="1"/>
</dbReference>
<sequence length="378" mass="42053">MQETAAMDAPTETPATSERVHTAVLIGRFQPLHNGHMALLRAALERAEQIVVVLGSAWQAPNPKNPFSWQERAQMLREALPPADAARLHCVPVRDYYNEPLWVQAVQQAVQSCVPEGASVALVGHFKDATSGYLARFPRWQLISLPRLGQFDATPLRDIYFGESGVDFEALAAQVPPATLQFLRQWATTPVHAQMCEEWRMLARYRQAWAAAPYPPVFVTVDALLRCRVPHEGAQQDHILLIRRGHAPGLGLWALPGGFLEPRDTLWQSCLRELREETCSTLSEADLQAALQSVQVFDHPDRSLRGRTITHVHYLDLGVLPSLPPVQGGDDAALARWVAVCDLPAMESAFFEDHFQILRQFLPLPVQQPLADTGAKIG</sequence>
<reference evidence="5" key="2">
    <citation type="submission" date="2007-11" db="EMBL/GenBank/DDBJ databases">
        <title>Complete sequence of Delftia acidovorans DSM 14801 / SPH-1.</title>
        <authorList>
            <person name="Copeland A."/>
            <person name="Lucas S."/>
            <person name="Lapidus A."/>
            <person name="Barry K."/>
            <person name="Glavina del Rio T."/>
            <person name="Dalin E."/>
            <person name="Tice H."/>
            <person name="Pitluck S."/>
            <person name="Lowry S."/>
            <person name="Clum A."/>
            <person name="Schmutz J."/>
            <person name="Larimer F."/>
            <person name="Land M."/>
            <person name="Hauser L."/>
            <person name="Kyrpides N."/>
            <person name="Kim E."/>
            <person name="Schleheck D."/>
            <person name="Richardson P."/>
        </authorList>
    </citation>
    <scope>NUCLEOTIDE SEQUENCE [LARGE SCALE GENOMIC DNA]</scope>
    <source>
        <strain evidence="5">DSM 14801 / SPH-1</strain>
    </source>
</reference>
<dbReference type="CDD" id="cd18873">
    <property type="entry name" value="NUDIX_NadM_like"/>
    <property type="match status" value="1"/>
</dbReference>
<keyword evidence="5" id="KW-1185">Reference proteome</keyword>
<keyword evidence="1 4" id="KW-0808">Transferase</keyword>
<dbReference type="STRING" id="398578.Daci_5608"/>
<dbReference type="eggNOG" id="COG1051">
    <property type="taxonomic scope" value="Bacteria"/>
</dbReference>
<dbReference type="InterPro" id="IPR015797">
    <property type="entry name" value="NUDIX_hydrolase-like_dom_sf"/>
</dbReference>
<dbReference type="PANTHER" id="PTHR21342:SF0">
    <property type="entry name" value="BIFUNCTIONAL NMN ADENYLYLTRANSFERASE_NUDIX HYDROLASE"/>
    <property type="match status" value="1"/>
</dbReference>
<dbReference type="InterPro" id="IPR004821">
    <property type="entry name" value="Cyt_trans-like"/>
</dbReference>
<dbReference type="EMBL" id="CP000884">
    <property type="protein sequence ID" value="ABX38237.1"/>
    <property type="molecule type" value="Genomic_DNA"/>
</dbReference>
<keyword evidence="2" id="KW-0548">Nucleotidyltransferase</keyword>
<dbReference type="PROSITE" id="PS51462">
    <property type="entry name" value="NUDIX"/>
    <property type="match status" value="1"/>
</dbReference>
<dbReference type="InterPro" id="IPR014729">
    <property type="entry name" value="Rossmann-like_a/b/a_fold"/>
</dbReference>
<dbReference type="Gene3D" id="3.40.50.620">
    <property type="entry name" value="HUPs"/>
    <property type="match status" value="1"/>
</dbReference>
<dbReference type="GO" id="GO:0016779">
    <property type="term" value="F:nucleotidyltransferase activity"/>
    <property type="evidence" value="ECO:0007669"/>
    <property type="project" value="UniProtKB-KW"/>
</dbReference>
<dbReference type="SUPFAM" id="SSF52374">
    <property type="entry name" value="Nucleotidylyl transferase"/>
    <property type="match status" value="1"/>
</dbReference>
<dbReference type="Gene3D" id="3.90.79.10">
    <property type="entry name" value="Nucleoside Triphosphate Pyrophosphohydrolase"/>
    <property type="match status" value="1"/>
</dbReference>
<dbReference type="NCBIfam" id="TIGR00125">
    <property type="entry name" value="cyt_tran_rel"/>
    <property type="match status" value="1"/>
</dbReference>
<evidence type="ECO:0000259" key="3">
    <source>
        <dbReference type="PROSITE" id="PS51462"/>
    </source>
</evidence>
<accession>A9BXG1</accession>
<evidence type="ECO:0000313" key="5">
    <source>
        <dbReference type="Proteomes" id="UP000000784"/>
    </source>
</evidence>
<reference evidence="4 5" key="1">
    <citation type="journal article" date="2004" name="Appl. Environ. Microbiol.">
        <title>Mineralization of individual congeners of linear alkylbenzenesulfonate by defined pairs of heterotrophic bacteria.</title>
        <authorList>
            <person name="Schleheck D."/>
            <person name="Knepper T.P."/>
            <person name="Fischer K."/>
            <person name="Cook A.M."/>
        </authorList>
    </citation>
    <scope>NUCLEOTIDE SEQUENCE [LARGE SCALE GENOMIC DNA]</scope>
    <source>
        <strain evidence="5">DSM 14801 / SPH-1</strain>
    </source>
</reference>
<evidence type="ECO:0000256" key="2">
    <source>
        <dbReference type="ARBA" id="ARBA00022695"/>
    </source>
</evidence>
<dbReference type="HOGENOM" id="CLU_068406_0_0_4"/>
<gene>
    <name evidence="4" type="ordered locus">Daci_5608</name>
</gene>
<dbReference type="KEGG" id="dac:Daci_5608"/>
<organism evidence="4 5">
    <name type="scientific">Delftia acidovorans (strain DSM 14801 / SPH-1)</name>
    <dbReference type="NCBI Taxonomy" id="398578"/>
    <lineage>
        <taxon>Bacteria</taxon>
        <taxon>Pseudomonadati</taxon>
        <taxon>Pseudomonadota</taxon>
        <taxon>Betaproteobacteria</taxon>
        <taxon>Burkholderiales</taxon>
        <taxon>Comamonadaceae</taxon>
        <taxon>Delftia</taxon>
    </lineage>
</organism>
<dbReference type="SUPFAM" id="SSF55811">
    <property type="entry name" value="Nudix"/>
    <property type="match status" value="1"/>
</dbReference>
<dbReference type="PANTHER" id="PTHR21342">
    <property type="entry name" value="PHOSPHOPANTETHEINE ADENYLYLTRANSFERASE"/>
    <property type="match status" value="1"/>
</dbReference>
<name>A9BXG1_DELAS</name>
<feature type="domain" description="Nudix hydrolase" evidence="3">
    <location>
        <begin position="216"/>
        <end position="361"/>
    </location>
</feature>
<dbReference type="AlphaFoldDB" id="A9BXG1"/>